<keyword evidence="5" id="KW-0238">DNA-binding</keyword>
<dbReference type="SUPFAM" id="SSF55869">
    <property type="entry name" value="DNA topoisomerase I domain"/>
    <property type="match status" value="1"/>
</dbReference>
<evidence type="ECO:0000256" key="6">
    <source>
        <dbReference type="ARBA" id="ARBA00023235"/>
    </source>
</evidence>
<dbReference type="InterPro" id="IPR013500">
    <property type="entry name" value="TopoI_cat_euk"/>
</dbReference>
<dbReference type="InterPro" id="IPR049331">
    <property type="entry name" value="Top1B_N_bact"/>
</dbReference>
<dbReference type="InterPro" id="IPR001631">
    <property type="entry name" value="TopoI"/>
</dbReference>
<reference evidence="9 10" key="1">
    <citation type="submission" date="2017-02" db="EMBL/GenBank/DDBJ databases">
        <authorList>
            <person name="Peterson S.W."/>
        </authorList>
    </citation>
    <scope>NUCLEOTIDE SEQUENCE [LARGE SCALE GENOMIC DNA]</scope>
    <source>
        <strain evidence="9 10">DSM 22899</strain>
    </source>
</reference>
<protein>
    <recommendedName>
        <fullName evidence="3">DNA topoisomerase</fullName>
        <ecNumber evidence="3">5.6.2.1</ecNumber>
    </recommendedName>
</protein>
<dbReference type="GO" id="GO:0003917">
    <property type="term" value="F:DNA topoisomerase type I (single strand cut, ATP-independent) activity"/>
    <property type="evidence" value="ECO:0007669"/>
    <property type="project" value="UniProtKB-EC"/>
</dbReference>
<feature type="domain" description="DNA topoisomerase I catalytic core eukaryotic-type" evidence="7">
    <location>
        <begin position="91"/>
        <end position="293"/>
    </location>
</feature>
<evidence type="ECO:0000256" key="3">
    <source>
        <dbReference type="ARBA" id="ARBA00012891"/>
    </source>
</evidence>
<dbReference type="EMBL" id="FUYS01000011">
    <property type="protein sequence ID" value="SKB87642.1"/>
    <property type="molecule type" value="Genomic_DNA"/>
</dbReference>
<evidence type="ECO:0000256" key="5">
    <source>
        <dbReference type="ARBA" id="ARBA00023125"/>
    </source>
</evidence>
<dbReference type="Gene3D" id="3.30.66.10">
    <property type="entry name" value="DNA topoisomerase I domain"/>
    <property type="match status" value="1"/>
</dbReference>
<dbReference type="GO" id="GO:0003677">
    <property type="term" value="F:DNA binding"/>
    <property type="evidence" value="ECO:0007669"/>
    <property type="project" value="UniProtKB-KW"/>
</dbReference>
<evidence type="ECO:0000313" key="9">
    <source>
        <dbReference type="EMBL" id="SKB87642.1"/>
    </source>
</evidence>
<dbReference type="PROSITE" id="PS52038">
    <property type="entry name" value="TOPO_IB_2"/>
    <property type="match status" value="1"/>
</dbReference>
<dbReference type="STRING" id="623280.SAMN05660226_03571"/>
<keyword evidence="10" id="KW-1185">Reference proteome</keyword>
<feature type="domain" description="DNA topoisomerase IB N-terminal" evidence="8">
    <location>
        <begin position="28"/>
        <end position="76"/>
    </location>
</feature>
<dbReference type="Pfam" id="PF01028">
    <property type="entry name" value="Topoisom_I"/>
    <property type="match status" value="1"/>
</dbReference>
<dbReference type="Gene3D" id="1.10.132.120">
    <property type="match status" value="1"/>
</dbReference>
<dbReference type="InterPro" id="IPR035447">
    <property type="entry name" value="DNA_topo_I_N_sf"/>
</dbReference>
<evidence type="ECO:0000256" key="4">
    <source>
        <dbReference type="ARBA" id="ARBA00023029"/>
    </source>
</evidence>
<dbReference type="PRINTS" id="PR00416">
    <property type="entry name" value="EUTPISMRASEI"/>
</dbReference>
<dbReference type="Gene3D" id="3.90.15.10">
    <property type="entry name" value="Topoisomerase I, Chain A, domain 3"/>
    <property type="match status" value="1"/>
</dbReference>
<comment type="similarity">
    <text evidence="2">Belongs to the type IB topoisomerase family.</text>
</comment>
<evidence type="ECO:0000259" key="8">
    <source>
        <dbReference type="Pfam" id="PF21338"/>
    </source>
</evidence>
<organism evidence="9 10">
    <name type="scientific">Parapedobacter luteus</name>
    <dbReference type="NCBI Taxonomy" id="623280"/>
    <lineage>
        <taxon>Bacteria</taxon>
        <taxon>Pseudomonadati</taxon>
        <taxon>Bacteroidota</taxon>
        <taxon>Sphingobacteriia</taxon>
        <taxon>Sphingobacteriales</taxon>
        <taxon>Sphingobacteriaceae</taxon>
        <taxon>Parapedobacter</taxon>
    </lineage>
</organism>
<accession>A0A1T5EUJ3</accession>
<proteinExistence type="inferred from homology"/>
<name>A0A1T5EUJ3_9SPHI</name>
<dbReference type="Pfam" id="PF21338">
    <property type="entry name" value="Top1B_N_bact"/>
    <property type="match status" value="1"/>
</dbReference>
<evidence type="ECO:0000256" key="1">
    <source>
        <dbReference type="ARBA" id="ARBA00000213"/>
    </source>
</evidence>
<dbReference type="EC" id="5.6.2.1" evidence="3"/>
<dbReference type="SUPFAM" id="SSF56349">
    <property type="entry name" value="DNA breaking-rejoining enzymes"/>
    <property type="match status" value="1"/>
</dbReference>
<evidence type="ECO:0000256" key="2">
    <source>
        <dbReference type="ARBA" id="ARBA00006645"/>
    </source>
</evidence>
<evidence type="ECO:0000259" key="7">
    <source>
        <dbReference type="Pfam" id="PF01028"/>
    </source>
</evidence>
<dbReference type="OrthoDB" id="9778962at2"/>
<keyword evidence="4" id="KW-0799">Topoisomerase</keyword>
<sequence>MEPKRKRSKLRYLPDLVRGYTRVKRGRGYYFTDHEGNRVTDPRKLDRFRALVIPPAWKNVWISPSKNGHLQATGLDEKGRKQYLYHPDWTRERQQAKLLRMVEFGNALPQLRKQIRSDLKSTPLQKERVTAIALKVTEETLIRIGNEQYFRKYGSHGLTTLKKKHATILASEIIFRFRGKKGVRQHITVRNARLASHLRELVRLPGAYLFQYMDDEGKRRRLNAADINAYIQRHANLNFTSKDYRTWYAGLWAFRLFAGCLDYGNERECQANVLTVLDAVSKRLGNTRTVCKQYYVPDRLVSAYSDGSLLPYLRRSLNGNGQPLATETERQLLAFLRKATK</sequence>
<gene>
    <name evidence="9" type="ORF">SAMN05660226_03571</name>
</gene>
<evidence type="ECO:0000313" key="10">
    <source>
        <dbReference type="Proteomes" id="UP000190541"/>
    </source>
</evidence>
<dbReference type="InterPro" id="IPR014711">
    <property type="entry name" value="TopoI_cat_a-hlx-sub_euk"/>
</dbReference>
<dbReference type="Proteomes" id="UP000190541">
    <property type="component" value="Unassembled WGS sequence"/>
</dbReference>
<dbReference type="RefSeq" id="WP_139378763.1">
    <property type="nucleotide sequence ID" value="NZ_FUYS01000011.1"/>
</dbReference>
<dbReference type="GO" id="GO:0006265">
    <property type="term" value="P:DNA topological change"/>
    <property type="evidence" value="ECO:0007669"/>
    <property type="project" value="InterPro"/>
</dbReference>
<dbReference type="InterPro" id="IPR011010">
    <property type="entry name" value="DNA_brk_join_enz"/>
</dbReference>
<keyword evidence="6 9" id="KW-0413">Isomerase</keyword>
<comment type="catalytic activity">
    <reaction evidence="1">
        <text>ATP-independent breakage of single-stranded DNA, followed by passage and rejoining.</text>
        <dbReference type="EC" id="5.6.2.1"/>
    </reaction>
</comment>
<dbReference type="AlphaFoldDB" id="A0A1T5EUJ3"/>